<dbReference type="CDD" id="cd00081">
    <property type="entry name" value="Hint"/>
    <property type="match status" value="1"/>
</dbReference>
<dbReference type="RefSeq" id="WP_129463245.1">
    <property type="nucleotide sequence ID" value="NZ_SBKQ01000002.1"/>
</dbReference>
<comment type="caution">
    <text evidence="2">The sequence shown here is derived from an EMBL/GenBank/DDBJ whole genome shotgun (WGS) entry which is preliminary data.</text>
</comment>
<dbReference type="InterPro" id="IPR003587">
    <property type="entry name" value="Hint_dom_N"/>
</dbReference>
<accession>A0A4Q1KWZ6</accession>
<dbReference type="SUPFAM" id="SSF51294">
    <property type="entry name" value="Hedgehog/intein (Hint) domain"/>
    <property type="match status" value="1"/>
</dbReference>
<dbReference type="InterPro" id="IPR036844">
    <property type="entry name" value="Hint_dom_sf"/>
</dbReference>
<organism evidence="2 3">
    <name type="scientific">Flavobacterium piscinae</name>
    <dbReference type="NCBI Taxonomy" id="2506424"/>
    <lineage>
        <taxon>Bacteria</taxon>
        <taxon>Pseudomonadati</taxon>
        <taxon>Bacteroidota</taxon>
        <taxon>Flavobacteriia</taxon>
        <taxon>Flavobacteriales</taxon>
        <taxon>Flavobacteriaceae</taxon>
        <taxon>Flavobacterium</taxon>
    </lineage>
</organism>
<dbReference type="Pfam" id="PF07591">
    <property type="entry name" value="PT-HINT"/>
    <property type="match status" value="1"/>
</dbReference>
<gene>
    <name evidence="2" type="ORF">EQG68_02715</name>
</gene>
<name>A0A4Q1KWZ6_9FLAO</name>
<dbReference type="Gene3D" id="2.170.16.10">
    <property type="entry name" value="Hedgehog/Intein (Hint) domain"/>
    <property type="match status" value="1"/>
</dbReference>
<protein>
    <recommendedName>
        <fullName evidence="1">Hint domain-containing protein</fullName>
    </recommendedName>
</protein>
<dbReference type="NCBIfam" id="TIGR01443">
    <property type="entry name" value="intein_Cterm"/>
    <property type="match status" value="1"/>
</dbReference>
<dbReference type="PROSITE" id="PS50818">
    <property type="entry name" value="INTEIN_C_TER"/>
    <property type="match status" value="1"/>
</dbReference>
<dbReference type="SMART" id="SM00306">
    <property type="entry name" value="HintN"/>
    <property type="match status" value="1"/>
</dbReference>
<evidence type="ECO:0000313" key="2">
    <source>
        <dbReference type="EMBL" id="RXR34838.1"/>
    </source>
</evidence>
<dbReference type="InterPro" id="IPR030934">
    <property type="entry name" value="Intein_C"/>
</dbReference>
<reference evidence="3" key="1">
    <citation type="submission" date="2019-01" db="EMBL/GenBank/DDBJ databases">
        <title>Cytophagaceae bacterium strain CAR-16.</title>
        <authorList>
            <person name="Chen W.-M."/>
        </authorList>
    </citation>
    <scope>NUCLEOTIDE SEQUENCE [LARGE SCALE GENOMIC DNA]</scope>
    <source>
        <strain evidence="3">ICH-30</strain>
    </source>
</reference>
<dbReference type="PROSITE" id="PS50817">
    <property type="entry name" value="INTEIN_N_TER"/>
    <property type="match status" value="1"/>
</dbReference>
<sequence length="391" mass="45547">MWSFLLRFKKFTVAQNPVDFIKIFVEEVTGIAIELFLLYVSVGASATKKIAEVLERLLKNPKTTVDDWMDYFKKRKKEDVDEKPIDKALDDVEKLKIAQKMWKEFEYKDFLAKPPKKPCFLAGTFVHTTSGLELIENITKGTEVICYDEVNQLLKTQIVSEIFQNKAEKFLRISIQNGEIVEVTGQHLFYQKKSQTWIKSHQLKVGMHLYNPQNGTLEVITSLEIIDHIVDTYNFEVPIYHNYLVGSFGILAHNANKFSSINDVTTRKYAFYELFTLNGRIAETQYIGKTTREDLDLRNSEHKYHAQKKGASSKHYWKFSEKPQIANLNKGVLEFVEMTEIQSAVWEKYYLEEYRNSTGRKLRNIQNPISKSRFKALKDSGKHGNICMFFI</sequence>
<dbReference type="Proteomes" id="UP000289734">
    <property type="component" value="Unassembled WGS sequence"/>
</dbReference>
<keyword evidence="3" id="KW-1185">Reference proteome</keyword>
<dbReference type="EMBL" id="SBKQ01000002">
    <property type="protein sequence ID" value="RXR34838.1"/>
    <property type="molecule type" value="Genomic_DNA"/>
</dbReference>
<proteinExistence type="predicted"/>
<evidence type="ECO:0000259" key="1">
    <source>
        <dbReference type="SMART" id="SM00306"/>
    </source>
</evidence>
<dbReference type="GO" id="GO:0016539">
    <property type="term" value="P:intein-mediated protein splicing"/>
    <property type="evidence" value="ECO:0007669"/>
    <property type="project" value="InterPro"/>
</dbReference>
<dbReference type="InterPro" id="IPR006141">
    <property type="entry name" value="Intein_N"/>
</dbReference>
<dbReference type="OrthoDB" id="619618at2"/>
<dbReference type="AlphaFoldDB" id="A0A4Q1KWZ6"/>
<feature type="domain" description="Hint" evidence="1">
    <location>
        <begin position="117"/>
        <end position="213"/>
    </location>
</feature>
<evidence type="ECO:0000313" key="3">
    <source>
        <dbReference type="Proteomes" id="UP000289734"/>
    </source>
</evidence>